<feature type="compositionally biased region" description="Low complexity" evidence="1">
    <location>
        <begin position="437"/>
        <end position="451"/>
    </location>
</feature>
<feature type="compositionally biased region" description="Polar residues" evidence="1">
    <location>
        <begin position="391"/>
        <end position="408"/>
    </location>
</feature>
<evidence type="ECO:0000256" key="1">
    <source>
        <dbReference type="SAM" id="MobiDB-lite"/>
    </source>
</evidence>
<feature type="compositionally biased region" description="Polar residues" evidence="1">
    <location>
        <begin position="312"/>
        <end position="325"/>
    </location>
</feature>
<keyword evidence="5" id="KW-1185">Reference proteome</keyword>
<evidence type="ECO:0000313" key="5">
    <source>
        <dbReference type="Proteomes" id="UP000054549"/>
    </source>
</evidence>
<keyword evidence="2" id="KW-1133">Transmembrane helix</keyword>
<evidence type="ECO:0000256" key="3">
    <source>
        <dbReference type="SAM" id="SignalP"/>
    </source>
</evidence>
<evidence type="ECO:0000256" key="2">
    <source>
        <dbReference type="SAM" id="Phobius"/>
    </source>
</evidence>
<feature type="chain" id="PRO_5002167523" evidence="3">
    <location>
        <begin position="21"/>
        <end position="604"/>
    </location>
</feature>
<protein>
    <submittedName>
        <fullName evidence="4">Uncharacterized protein</fullName>
    </submittedName>
</protein>
<keyword evidence="2" id="KW-0472">Membrane</keyword>
<sequence length="604" mass="61836">MVPFALIVPFLVASLQPTLSAAFSWHLTTTPTQCSNLSISIVGSDGQPPYRVLVLPTGPTPLANNVDVRPIIDQAFDGNSTSASFPINYPAHSRFIAVVSDANGFGTGGASIETLVADSNDASCFDPTKAWPYPFYYGIGGDNQLTQCQPTRVWWNATNAQGTASFVGVVPGGQCFELPESSISVVQNQGPGFAWTPDIRGGTTVIIVGGDNRGMGTAGCAQFTVHPASDATCLDNLSPSSTSGVAAGTLQTDTVASGTSSAANDGGPNIGVIVGAAVGGIIGLMGLITFIVLSYYCLRQDGRRTRRLQRHAPTTSSVGHLSSPASRPLSGHTHQGTSIATGPDEQLAHYRPEPFAFAGVGTYNNEYPYGGQGYGGGMAPGSMAPPRNRLDSVTSGSGAGMSDTSSHVGSRPYGGQGYVGGMAGTASAVPPRSRLDSVTSGSGTGMSDTSSHAGSRYGWSPSQGANPGLQQTSGLPSMKSGSGLHDASSQMGSKHGASLVLDTSGYQYRQSPSQGPNPGLQKTSGLPSMKSGSGLYDASSQMGSRHGAPSVISSTSGPSHTKGGPSTFPYENTVPREPPPAFTPSNMSQNPPTGDVKYKITNPG</sequence>
<feature type="compositionally biased region" description="Polar residues" evidence="1">
    <location>
        <begin position="507"/>
        <end position="526"/>
    </location>
</feature>
<dbReference type="AlphaFoldDB" id="A0A0C2SH21"/>
<reference evidence="4 5" key="1">
    <citation type="submission" date="2014-04" db="EMBL/GenBank/DDBJ databases">
        <title>Evolutionary Origins and Diversification of the Mycorrhizal Mutualists.</title>
        <authorList>
            <consortium name="DOE Joint Genome Institute"/>
            <consortium name="Mycorrhizal Genomics Consortium"/>
            <person name="Kohler A."/>
            <person name="Kuo A."/>
            <person name="Nagy L.G."/>
            <person name="Floudas D."/>
            <person name="Copeland A."/>
            <person name="Barry K.W."/>
            <person name="Cichocki N."/>
            <person name="Veneault-Fourrey C."/>
            <person name="LaButti K."/>
            <person name="Lindquist E.A."/>
            <person name="Lipzen A."/>
            <person name="Lundell T."/>
            <person name="Morin E."/>
            <person name="Murat C."/>
            <person name="Riley R."/>
            <person name="Ohm R."/>
            <person name="Sun H."/>
            <person name="Tunlid A."/>
            <person name="Henrissat B."/>
            <person name="Grigoriev I.V."/>
            <person name="Hibbett D.S."/>
            <person name="Martin F."/>
        </authorList>
    </citation>
    <scope>NUCLEOTIDE SEQUENCE [LARGE SCALE GENOMIC DNA]</scope>
    <source>
        <strain evidence="4 5">Koide BX008</strain>
    </source>
</reference>
<dbReference type="Proteomes" id="UP000054549">
    <property type="component" value="Unassembled WGS sequence"/>
</dbReference>
<feature type="signal peptide" evidence="3">
    <location>
        <begin position="1"/>
        <end position="20"/>
    </location>
</feature>
<feature type="compositionally biased region" description="Gly residues" evidence="1">
    <location>
        <begin position="412"/>
        <end position="423"/>
    </location>
</feature>
<feature type="transmembrane region" description="Helical" evidence="2">
    <location>
        <begin position="270"/>
        <end position="298"/>
    </location>
</feature>
<feature type="compositionally biased region" description="Polar residues" evidence="1">
    <location>
        <begin position="583"/>
        <end position="592"/>
    </location>
</feature>
<feature type="region of interest" description="Disordered" evidence="1">
    <location>
        <begin position="378"/>
        <end position="494"/>
    </location>
</feature>
<keyword evidence="3" id="KW-0732">Signal</keyword>
<gene>
    <name evidence="4" type="ORF">M378DRAFT_793854</name>
</gene>
<feature type="compositionally biased region" description="Polar residues" evidence="1">
    <location>
        <begin position="460"/>
        <end position="475"/>
    </location>
</feature>
<feature type="region of interest" description="Disordered" evidence="1">
    <location>
        <begin position="305"/>
        <end position="339"/>
    </location>
</feature>
<dbReference type="HOGENOM" id="CLU_451943_0_0_1"/>
<organism evidence="4 5">
    <name type="scientific">Amanita muscaria (strain Koide BX008)</name>
    <dbReference type="NCBI Taxonomy" id="946122"/>
    <lineage>
        <taxon>Eukaryota</taxon>
        <taxon>Fungi</taxon>
        <taxon>Dikarya</taxon>
        <taxon>Basidiomycota</taxon>
        <taxon>Agaricomycotina</taxon>
        <taxon>Agaricomycetes</taxon>
        <taxon>Agaricomycetidae</taxon>
        <taxon>Agaricales</taxon>
        <taxon>Pluteineae</taxon>
        <taxon>Amanitaceae</taxon>
        <taxon>Amanita</taxon>
    </lineage>
</organism>
<dbReference type="InParanoid" id="A0A0C2SH21"/>
<dbReference type="OrthoDB" id="3267813at2759"/>
<evidence type="ECO:0000313" key="4">
    <source>
        <dbReference type="EMBL" id="KIL62415.1"/>
    </source>
</evidence>
<feature type="region of interest" description="Disordered" evidence="1">
    <location>
        <begin position="507"/>
        <end position="604"/>
    </location>
</feature>
<proteinExistence type="predicted"/>
<dbReference type="STRING" id="946122.A0A0C2SH21"/>
<dbReference type="EMBL" id="KN818271">
    <property type="protein sequence ID" value="KIL62415.1"/>
    <property type="molecule type" value="Genomic_DNA"/>
</dbReference>
<name>A0A0C2SH21_AMAMK</name>
<keyword evidence="2" id="KW-0812">Transmembrane</keyword>
<accession>A0A0C2SH21</accession>